<dbReference type="Proteomes" id="UP001218218">
    <property type="component" value="Unassembled WGS sequence"/>
</dbReference>
<evidence type="ECO:0000313" key="2">
    <source>
        <dbReference type="Proteomes" id="UP001218218"/>
    </source>
</evidence>
<keyword evidence="2" id="KW-1185">Reference proteome</keyword>
<evidence type="ECO:0000313" key="1">
    <source>
        <dbReference type="EMBL" id="KAJ7309396.1"/>
    </source>
</evidence>
<accession>A0AAD7EC41</accession>
<comment type="caution">
    <text evidence="1">The sequence shown here is derived from an EMBL/GenBank/DDBJ whole genome shotgun (WGS) entry which is preliminary data.</text>
</comment>
<dbReference type="EMBL" id="JARIHO010000081">
    <property type="protein sequence ID" value="KAJ7309396.1"/>
    <property type="molecule type" value="Genomic_DNA"/>
</dbReference>
<sequence length="513" mass="58874">MTYIVRHESEVSTTFRALIRILIGDTSSPILWTLYLSDFKLLSDATTDILLAGIFITNLEQADDVILISLTANGAQRKMNALWKWCSVNFKVINAIKSLLMIYGSIPRLLPIFHFGTEAVMIVKSTKYVGFNLNSTKRNIFEDHYEKKASKARAIANTLLGLESMVGVLPPWEARKMYMALVDPHLTHGCEISLDVNLDLLKPLEDVQTEFLRRILGVNKRSMIAPLFTETGLVPLRFRRVILALTHLKYLLAVNDDRYVKAAACDSVLLLDSGMPSWAMDLRYVIDKLPFRIVLPNLATITPRVVDGVIKSVNAGLRAYLQWSIDNPDSPKLYLLRGRLEPEKDSAPVHKTLQFRHYLNVVNPKHRKALTQLLLSSHCLALERLRWVELRRPRIDRNLRVCRFCRTEIESPEHALLECTAELELIQLRQDFFARMRNDLPGLPSLNSMPTARFFTHMIAYRETIGLVAKFAYEVTQFFEATPIYVPPLPLDWLTLPRRNDEILFLPLLSYFR</sequence>
<dbReference type="AlphaFoldDB" id="A0AAD7EC41"/>
<reference evidence="1" key="1">
    <citation type="submission" date="2023-03" db="EMBL/GenBank/DDBJ databases">
        <title>Massive genome expansion in bonnet fungi (Mycena s.s.) driven by repeated elements and novel gene families across ecological guilds.</title>
        <authorList>
            <consortium name="Lawrence Berkeley National Laboratory"/>
            <person name="Harder C.B."/>
            <person name="Miyauchi S."/>
            <person name="Viragh M."/>
            <person name="Kuo A."/>
            <person name="Thoen E."/>
            <person name="Andreopoulos B."/>
            <person name="Lu D."/>
            <person name="Skrede I."/>
            <person name="Drula E."/>
            <person name="Henrissat B."/>
            <person name="Morin E."/>
            <person name="Kohler A."/>
            <person name="Barry K."/>
            <person name="LaButti K."/>
            <person name="Morin E."/>
            <person name="Salamov A."/>
            <person name="Lipzen A."/>
            <person name="Mereny Z."/>
            <person name="Hegedus B."/>
            <person name="Baldrian P."/>
            <person name="Stursova M."/>
            <person name="Weitz H."/>
            <person name="Taylor A."/>
            <person name="Grigoriev I.V."/>
            <person name="Nagy L.G."/>
            <person name="Martin F."/>
            <person name="Kauserud H."/>
        </authorList>
    </citation>
    <scope>NUCLEOTIDE SEQUENCE</scope>
    <source>
        <strain evidence="1">CBHHK002</strain>
    </source>
</reference>
<organism evidence="1 2">
    <name type="scientific">Mycena albidolilacea</name>
    <dbReference type="NCBI Taxonomy" id="1033008"/>
    <lineage>
        <taxon>Eukaryota</taxon>
        <taxon>Fungi</taxon>
        <taxon>Dikarya</taxon>
        <taxon>Basidiomycota</taxon>
        <taxon>Agaricomycotina</taxon>
        <taxon>Agaricomycetes</taxon>
        <taxon>Agaricomycetidae</taxon>
        <taxon>Agaricales</taxon>
        <taxon>Marasmiineae</taxon>
        <taxon>Mycenaceae</taxon>
        <taxon>Mycena</taxon>
    </lineage>
</organism>
<name>A0AAD7EC41_9AGAR</name>
<proteinExistence type="predicted"/>
<protein>
    <submittedName>
        <fullName evidence="1">Uncharacterized protein</fullName>
    </submittedName>
</protein>
<gene>
    <name evidence="1" type="ORF">DFH08DRAFT_719209</name>
</gene>